<dbReference type="RefSeq" id="WP_331848006.1">
    <property type="nucleotide sequence ID" value="NZ_JAZHPZ010000010.1"/>
</dbReference>
<feature type="region of interest" description="Disordered" evidence="1">
    <location>
        <begin position="1"/>
        <end position="21"/>
    </location>
</feature>
<evidence type="ECO:0000256" key="1">
    <source>
        <dbReference type="SAM" id="MobiDB-lite"/>
    </source>
</evidence>
<name>A0ABU7VVJ9_9BACL</name>
<accession>A0ABU7VVJ9</accession>
<reference evidence="2 3" key="1">
    <citation type="submission" date="2024-02" db="EMBL/GenBank/DDBJ databases">
        <title>A nitrogen-fixing paenibacillus bacterium.</title>
        <authorList>
            <person name="Zhang W.L."/>
            <person name="Chen S.F."/>
        </authorList>
    </citation>
    <scope>NUCLEOTIDE SEQUENCE [LARGE SCALE GENOMIC DNA]</scope>
    <source>
        <strain evidence="2 3">M1</strain>
    </source>
</reference>
<organism evidence="2 3">
    <name type="scientific">Paenibacillus haidiansis</name>
    <dbReference type="NCBI Taxonomy" id="1574488"/>
    <lineage>
        <taxon>Bacteria</taxon>
        <taxon>Bacillati</taxon>
        <taxon>Bacillota</taxon>
        <taxon>Bacilli</taxon>
        <taxon>Bacillales</taxon>
        <taxon>Paenibacillaceae</taxon>
        <taxon>Paenibacillus</taxon>
    </lineage>
</organism>
<proteinExistence type="predicted"/>
<evidence type="ECO:0000313" key="3">
    <source>
        <dbReference type="Proteomes" id="UP001306950"/>
    </source>
</evidence>
<feature type="compositionally biased region" description="Basic residues" evidence="1">
    <location>
        <begin position="1"/>
        <end position="14"/>
    </location>
</feature>
<evidence type="ECO:0000313" key="2">
    <source>
        <dbReference type="EMBL" id="MEF2967790.1"/>
    </source>
</evidence>
<comment type="caution">
    <text evidence="2">The sequence shown here is derived from an EMBL/GenBank/DDBJ whole genome shotgun (WGS) entry which is preliminary data.</text>
</comment>
<sequence>MRNNIRTRHRHKNKVASNKHNMNSQIRKVRNLSKFNRQPQLPTIDEGEYLAAKILAPKIGPYLHGLSLAINVAGHALELPPALDHATLRDSFLVSNSFLIKMMNDLRVLQIIASKGYAIQSATIASSLYESSFILGYLGDDDQKSRKWINHTDRESINSIIHGIKSLTKNAIRKQTRISGIDIDYKELGNTEYKKYQILCMAKHSNPLIQKEHGFVYEHGTIYGEPGPEASDAAVKLICFSLENSISFVMTGLVTYVNEHLTDYDTRHFVRLFNYTKDYYNKLKEESINRWGSENI</sequence>
<protein>
    <submittedName>
        <fullName evidence="2">Uncharacterized protein</fullName>
    </submittedName>
</protein>
<keyword evidence="3" id="KW-1185">Reference proteome</keyword>
<dbReference type="EMBL" id="JAZHPZ010000010">
    <property type="protein sequence ID" value="MEF2967790.1"/>
    <property type="molecule type" value="Genomic_DNA"/>
</dbReference>
<dbReference type="Proteomes" id="UP001306950">
    <property type="component" value="Unassembled WGS sequence"/>
</dbReference>
<gene>
    <name evidence="2" type="ORF">V3851_18330</name>
</gene>